<dbReference type="InterPro" id="IPR007060">
    <property type="entry name" value="FtsL/DivIC"/>
</dbReference>
<evidence type="ECO:0000313" key="2">
    <source>
        <dbReference type="EMBL" id="KGF48155.1"/>
    </source>
</evidence>
<gene>
    <name evidence="2" type="ORF">HMPREF0872_00730</name>
</gene>
<keyword evidence="1" id="KW-0472">Membrane</keyword>
<keyword evidence="1" id="KW-1133">Transmembrane helix</keyword>
<evidence type="ECO:0000313" key="3">
    <source>
        <dbReference type="Proteomes" id="UP000029628"/>
    </source>
</evidence>
<dbReference type="eggNOG" id="COG2919">
    <property type="taxonomic scope" value="Bacteria"/>
</dbReference>
<dbReference type="RefSeq" id="WP_028257406.1">
    <property type="nucleotide sequence ID" value="NZ_JRNT01000005.1"/>
</dbReference>
<dbReference type="Pfam" id="PF04977">
    <property type="entry name" value="DivIC"/>
    <property type="match status" value="1"/>
</dbReference>
<evidence type="ECO:0000256" key="1">
    <source>
        <dbReference type="SAM" id="Phobius"/>
    </source>
</evidence>
<name>A0A096AMY4_9FIRM</name>
<keyword evidence="3" id="KW-1185">Reference proteome</keyword>
<accession>A0A096AMY4</accession>
<proteinExistence type="predicted"/>
<sequence length="135" mass="15046">MLARKAFGDTKTSIYAPRGVIGARQNNSFILDLTPAMKRTIPILILIGCFLGAILFLRSLSVASGYDVVKLQNNVIELTKQQEALEVEVATLKSPTRIQKIAQDTLGMVLPNRFVYNSKYTTTERNTKKTQQIVD</sequence>
<comment type="caution">
    <text evidence="2">The sequence shown here is derived from an EMBL/GenBank/DDBJ whole genome shotgun (WGS) entry which is preliminary data.</text>
</comment>
<evidence type="ECO:0008006" key="4">
    <source>
        <dbReference type="Google" id="ProtNLM"/>
    </source>
</evidence>
<reference evidence="2 3" key="1">
    <citation type="submission" date="2014-07" db="EMBL/GenBank/DDBJ databases">
        <authorList>
            <person name="McCorrison J."/>
            <person name="Sanka R."/>
            <person name="Torralba M."/>
            <person name="Gillis M."/>
            <person name="Haft D.H."/>
            <person name="Methe B."/>
            <person name="Sutton G."/>
            <person name="Nelson K.E."/>
        </authorList>
    </citation>
    <scope>NUCLEOTIDE SEQUENCE [LARGE SCALE GENOMIC DNA]</scope>
    <source>
        <strain evidence="2 3">DNF00314</strain>
    </source>
</reference>
<dbReference type="AlphaFoldDB" id="A0A096AMY4"/>
<organism evidence="2 3">
    <name type="scientific">Veillonella montpellierensis DNF00314</name>
    <dbReference type="NCBI Taxonomy" id="1401067"/>
    <lineage>
        <taxon>Bacteria</taxon>
        <taxon>Bacillati</taxon>
        <taxon>Bacillota</taxon>
        <taxon>Negativicutes</taxon>
        <taxon>Veillonellales</taxon>
        <taxon>Veillonellaceae</taxon>
        <taxon>Veillonella</taxon>
    </lineage>
</organism>
<dbReference type="EMBL" id="JRNT01000005">
    <property type="protein sequence ID" value="KGF48155.1"/>
    <property type="molecule type" value="Genomic_DNA"/>
</dbReference>
<protein>
    <recommendedName>
        <fullName evidence="4">Cell division protein FtsL</fullName>
    </recommendedName>
</protein>
<keyword evidence="1" id="KW-0812">Transmembrane</keyword>
<dbReference type="Proteomes" id="UP000029628">
    <property type="component" value="Unassembled WGS sequence"/>
</dbReference>
<feature type="transmembrane region" description="Helical" evidence="1">
    <location>
        <begin position="41"/>
        <end position="60"/>
    </location>
</feature>